<evidence type="ECO:0008006" key="3">
    <source>
        <dbReference type="Google" id="ProtNLM"/>
    </source>
</evidence>
<comment type="caution">
    <text evidence="1">The sequence shown here is derived from an EMBL/GenBank/DDBJ whole genome shotgun (WGS) entry which is preliminary data.</text>
</comment>
<dbReference type="EMBL" id="JABELX010000006">
    <property type="protein sequence ID" value="NNH71805.1"/>
    <property type="molecule type" value="Genomic_DNA"/>
</dbReference>
<dbReference type="SUPFAM" id="SSF159275">
    <property type="entry name" value="PA1994-like"/>
    <property type="match status" value="1"/>
</dbReference>
<dbReference type="Pfam" id="PF06475">
    <property type="entry name" value="Glycolipid_bind"/>
    <property type="match status" value="1"/>
</dbReference>
<organism evidence="1 2">
    <name type="scientific">Nocardia uniformis</name>
    <dbReference type="NCBI Taxonomy" id="53432"/>
    <lineage>
        <taxon>Bacteria</taxon>
        <taxon>Bacillati</taxon>
        <taxon>Actinomycetota</taxon>
        <taxon>Actinomycetes</taxon>
        <taxon>Mycobacteriales</taxon>
        <taxon>Nocardiaceae</taxon>
        <taxon>Nocardia</taxon>
    </lineage>
</organism>
<reference evidence="1 2" key="1">
    <citation type="submission" date="2020-05" db="EMBL/GenBank/DDBJ databases">
        <title>MicrobeNet Type strains.</title>
        <authorList>
            <person name="Nicholson A.C."/>
        </authorList>
    </citation>
    <scope>NUCLEOTIDE SEQUENCE [LARGE SCALE GENOMIC DNA]</scope>
    <source>
        <strain evidence="1 2">JCM 3224</strain>
    </source>
</reference>
<gene>
    <name evidence="1" type="ORF">HLB23_18395</name>
</gene>
<sequence>MAAWRHCAAREGFEVTFLRATSTGMLINGSTTAIEGGRGWTVEYSIALDSEWRTRHAQVAVRHESSRESVRLAANGVGSWTVNGIAAPALDGCVDIDLEASACTNALPIHRLSIGVGEEVDAPAAYVHLAVPKVTRLEQRYHRIPDDGARHRFDYRAPEFDYSGVLVYDASGLIVDYPGLAVRQQ</sequence>
<dbReference type="Proteomes" id="UP000586827">
    <property type="component" value="Unassembled WGS sequence"/>
</dbReference>
<dbReference type="AlphaFoldDB" id="A0A849C633"/>
<keyword evidence="2" id="KW-1185">Reference proteome</keyword>
<accession>A0A849C633</accession>
<protein>
    <recommendedName>
        <fullName evidence="3">Glycolipid-binding domain-containing protein</fullName>
    </recommendedName>
</protein>
<dbReference type="InterPro" id="IPR009467">
    <property type="entry name" value="Glycolipid-bd_prot_put"/>
</dbReference>
<evidence type="ECO:0000313" key="2">
    <source>
        <dbReference type="Proteomes" id="UP000586827"/>
    </source>
</evidence>
<name>A0A849C633_9NOCA</name>
<evidence type="ECO:0000313" key="1">
    <source>
        <dbReference type="EMBL" id="NNH71805.1"/>
    </source>
</evidence>
<proteinExistence type="predicted"/>